<feature type="domain" description="UPAR/Ly6" evidence="5">
    <location>
        <begin position="20"/>
        <end position="98"/>
    </location>
</feature>
<feature type="domain" description="UPAR/Ly6" evidence="5">
    <location>
        <begin position="199"/>
        <end position="278"/>
    </location>
</feature>
<protein>
    <submittedName>
        <fullName evidence="6 8">Sericin 1-like</fullName>
    </submittedName>
</protein>
<feature type="domain" description="UPAR/Ly6" evidence="5">
    <location>
        <begin position="289"/>
        <end position="355"/>
    </location>
</feature>
<dbReference type="AlphaFoldDB" id="A0A803JR13"/>
<keyword evidence="7" id="KW-1185">Reference proteome</keyword>
<dbReference type="OMA" id="ESRCIEY"/>
<feature type="chain" id="PRO_5044662956" evidence="4">
    <location>
        <begin position="20"/>
        <end position="529"/>
    </location>
</feature>
<dbReference type="CDD" id="cd23572">
    <property type="entry name" value="TFP_LU_ECD_PINLYP_rpt2"/>
    <property type="match status" value="2"/>
</dbReference>
<keyword evidence="2" id="KW-0964">Secreted</keyword>
<evidence type="ECO:0000256" key="1">
    <source>
        <dbReference type="ARBA" id="ARBA00004613"/>
    </source>
</evidence>
<dbReference type="Xenbase" id="XB-GENE-29087331">
    <property type="gene designation" value="LOC101733890"/>
</dbReference>
<feature type="compositionally biased region" description="Polar residues" evidence="3">
    <location>
        <begin position="497"/>
        <end position="506"/>
    </location>
</feature>
<evidence type="ECO:0000256" key="4">
    <source>
        <dbReference type="SAM" id="SignalP"/>
    </source>
</evidence>
<reference evidence="8" key="3">
    <citation type="submission" date="2025-04" db="UniProtKB">
        <authorList>
            <consortium name="RefSeq"/>
        </authorList>
    </citation>
    <scope>IDENTIFICATION</scope>
    <source>
        <strain evidence="8">Nigerian</strain>
        <tissue evidence="8">Liver and blood</tissue>
    </source>
</reference>
<evidence type="ECO:0000256" key="3">
    <source>
        <dbReference type="SAM" id="MobiDB-lite"/>
    </source>
</evidence>
<organism evidence="6">
    <name type="scientific">Xenopus tropicalis</name>
    <name type="common">Western clawed frog</name>
    <name type="synonym">Silurana tropicalis</name>
    <dbReference type="NCBI Taxonomy" id="8364"/>
    <lineage>
        <taxon>Eukaryota</taxon>
        <taxon>Metazoa</taxon>
        <taxon>Chordata</taxon>
        <taxon>Craniata</taxon>
        <taxon>Vertebrata</taxon>
        <taxon>Euteleostomi</taxon>
        <taxon>Amphibia</taxon>
        <taxon>Batrachia</taxon>
        <taxon>Anura</taxon>
        <taxon>Pipoidea</taxon>
        <taxon>Pipidae</taxon>
        <taxon>Xenopodinae</taxon>
        <taxon>Xenopus</taxon>
        <taxon>Silurana</taxon>
    </lineage>
</organism>
<evidence type="ECO:0000313" key="8">
    <source>
        <dbReference type="RefSeq" id="XP_031761772.1"/>
    </source>
</evidence>
<keyword evidence="4" id="KW-0732">Signal</keyword>
<reference evidence="6" key="1">
    <citation type="journal article" date="2010" name="Science">
        <title>The genome of the Western clawed frog Xenopus tropicalis.</title>
        <authorList>
            <person name="Hellsten U."/>
            <person name="Harland R.M."/>
            <person name="Gilchrist M.J."/>
            <person name="Hendrix D."/>
            <person name="Jurka J."/>
            <person name="Kapitonov V."/>
            <person name="Ovcharenko I."/>
            <person name="Putnam N.H."/>
            <person name="Shu S."/>
            <person name="Taher L."/>
            <person name="Blitz I.L."/>
            <person name="Blumberg B."/>
            <person name="Dichmann D.S."/>
            <person name="Dubchak I."/>
            <person name="Amaya E."/>
            <person name="Detter J.C."/>
            <person name="Fletcher R."/>
            <person name="Gerhard D.S."/>
            <person name="Goodstein D."/>
            <person name="Graves T."/>
            <person name="Grigoriev I.V."/>
            <person name="Grimwood J."/>
            <person name="Kawashima T."/>
            <person name="Lindquist E."/>
            <person name="Lucas S.M."/>
            <person name="Mead P.E."/>
            <person name="Mitros T."/>
            <person name="Ogino H."/>
            <person name="Ohta Y."/>
            <person name="Poliakov A.V."/>
            <person name="Pollet N."/>
            <person name="Robert J."/>
            <person name="Salamov A."/>
            <person name="Sater A.K."/>
            <person name="Schmutz J."/>
            <person name="Terry A."/>
            <person name="Vize P.D."/>
            <person name="Warren W.C."/>
            <person name="Wells D."/>
            <person name="Wills A."/>
            <person name="Wilson R.K."/>
            <person name="Zimmerman L.B."/>
            <person name="Zorn A.M."/>
            <person name="Grainger R."/>
            <person name="Grammer T."/>
            <person name="Khokha M.K."/>
            <person name="Richardson P.M."/>
            <person name="Rokhsar D.S."/>
        </authorList>
    </citation>
    <scope>NUCLEOTIDE SEQUENCE [LARGE SCALE GENOMIC DNA]</scope>
    <source>
        <strain evidence="6">Nigerian</strain>
    </source>
</reference>
<dbReference type="Proteomes" id="UP000008143">
    <property type="component" value="Chromosome 7"/>
</dbReference>
<dbReference type="OrthoDB" id="9907178at2759"/>
<reference evidence="6" key="2">
    <citation type="submission" date="2021-03" db="UniProtKB">
        <authorList>
            <consortium name="Ensembl"/>
        </authorList>
    </citation>
    <scope>IDENTIFICATION</scope>
</reference>
<evidence type="ECO:0000259" key="5">
    <source>
        <dbReference type="Pfam" id="PF00021"/>
    </source>
</evidence>
<dbReference type="InterPro" id="IPR050918">
    <property type="entry name" value="CNF-like_PLA2_Inhibitor"/>
</dbReference>
<dbReference type="GeneID" id="101733890"/>
<feature type="domain" description="UPAR/Ly6" evidence="5">
    <location>
        <begin position="113"/>
        <end position="179"/>
    </location>
</feature>
<dbReference type="InterPro" id="IPR045860">
    <property type="entry name" value="Snake_toxin-like_sf"/>
</dbReference>
<dbReference type="PANTHER" id="PTHR20914">
    <property type="entry name" value="LY6/PLAUR DOMAIN-CONTAINING PROTEIN 8"/>
    <property type="match status" value="1"/>
</dbReference>
<name>A0A803JR13_XENTR</name>
<dbReference type="Ensembl" id="ENSXETT00000123326">
    <property type="protein sequence ID" value="ENSXETP00000110435"/>
    <property type="gene ID" value="ENSXETG00000041855"/>
</dbReference>
<dbReference type="Gene3D" id="2.10.60.10">
    <property type="entry name" value="CD59"/>
    <property type="match status" value="4"/>
</dbReference>
<evidence type="ECO:0000313" key="9">
    <source>
        <dbReference type="Xenbase" id="XB-GENE-29087331"/>
    </source>
</evidence>
<dbReference type="InterPro" id="IPR016054">
    <property type="entry name" value="LY6_UPA_recep-like"/>
</dbReference>
<dbReference type="GeneTree" id="ENSGT00940000163304"/>
<feature type="signal peptide" evidence="4">
    <location>
        <begin position="1"/>
        <end position="19"/>
    </location>
</feature>
<feature type="region of interest" description="Disordered" evidence="3">
    <location>
        <begin position="383"/>
        <end position="506"/>
    </location>
</feature>
<accession>A0A803JR13</accession>
<dbReference type="AGR" id="Xenbase:XB-GENE-29087331"/>
<dbReference type="GO" id="GO:0005576">
    <property type="term" value="C:extracellular region"/>
    <property type="evidence" value="ECO:0007669"/>
    <property type="project" value="UniProtKB-SubCell"/>
</dbReference>
<dbReference type="SUPFAM" id="SSF57302">
    <property type="entry name" value="Snake toxin-like"/>
    <property type="match status" value="4"/>
</dbReference>
<proteinExistence type="predicted"/>
<gene>
    <name evidence="6 8 9" type="primary">LOC101733890</name>
</gene>
<dbReference type="RefSeq" id="XP_031761772.1">
    <property type="nucleotide sequence ID" value="XM_031905912.1"/>
</dbReference>
<evidence type="ECO:0000313" key="7">
    <source>
        <dbReference type="Proteomes" id="UP000008143"/>
    </source>
</evidence>
<dbReference type="CDD" id="cd00117">
    <property type="entry name" value="TFP"/>
    <property type="match status" value="1"/>
</dbReference>
<dbReference type="PANTHER" id="PTHR20914:SF27">
    <property type="entry name" value="SERICIN 1-LIKE"/>
    <property type="match status" value="1"/>
</dbReference>
<evidence type="ECO:0000256" key="2">
    <source>
        <dbReference type="ARBA" id="ARBA00022525"/>
    </source>
</evidence>
<feature type="compositionally biased region" description="Low complexity" evidence="3">
    <location>
        <begin position="395"/>
        <end position="496"/>
    </location>
</feature>
<evidence type="ECO:0000313" key="6">
    <source>
        <dbReference type="Ensembl" id="ENSXETP00000110435"/>
    </source>
</evidence>
<comment type="subcellular location">
    <subcellularLocation>
        <location evidence="1">Secreted</location>
    </subcellularLocation>
</comment>
<sequence length="529" mass="54132">MRFLLGLISFVIAFAAVDSSLLCTECRGEMSCMGANVTCAGEEYCVSWFTVETNGGNATKSLIRSCAPVEQCDFSASIRVTNGSVKIVSSCCDTDNCTPQLPPLPADSPQTLGIMCPACTASQFSSCSSEETIQCGGRESRCIEYSSSSGNSTKAVRGCAPRSSCGPDGLDGPEPLSVNISGFHFTFNCTDAEIIDSPISCTECNSSDSSSCSGNNVTCPPGYACITHHKVEIQDGAKTESIVRTCGMQSSCEDSVRKSLPGYTLIDSTTCCYTNNCTPAIKLHSNQTNGLTCKTCTAENTDTCDNEQTMECSGDENMCYAELTLLSESLQYVYGCATKGICGRVYPSEDATVSYTCQIPKAMSMESTTASAATGTTWTVTVSAGTGPTGNTTISVGTGPTGNSSTSVGTGPTGNSSTSVGTGPTGNSSTSVGTGPTGNSSTSVGTGPTGNSSTSVGTGPTGSTSEGIKNTSASLGSTVGTTGSTTGTTKSSTVLANTGNPGVTSASTKISSRRIYVGVFFILYMYFAQ</sequence>
<dbReference type="Pfam" id="PF00021">
    <property type="entry name" value="UPAR_LY6"/>
    <property type="match status" value="4"/>
</dbReference>
<dbReference type="KEGG" id="xtr:101733890"/>